<gene>
    <name evidence="5" type="primary">Nfu_g_1_011092</name>
</gene>
<dbReference type="EMBL" id="HADW01013586">
    <property type="protein sequence ID" value="SBP14986.1"/>
    <property type="molecule type" value="Transcribed_RNA"/>
</dbReference>
<reference evidence="5" key="1">
    <citation type="submission" date="2016-05" db="EMBL/GenBank/DDBJ databases">
        <authorList>
            <person name="Lavstsen T."/>
            <person name="Jespersen J.S."/>
        </authorList>
    </citation>
    <scope>NUCLEOTIDE SEQUENCE</scope>
    <source>
        <tissue evidence="5">Brain</tissue>
    </source>
</reference>
<sequence length="283" mass="33334">MEEELNYANVTFIMYDIPTHEKPNNKEIIYDEVKIEEEMWDPPPAITGSSKKVPPVLVLVPLGVLCFILMLVIVSLSIHFTNEQRRLNLTQAVQNQRLHAEMAALKRQTQDLIRDRDRLNWTMEVILEYDQFPVDQLCPQKVCQPCLDGWILFQSKCYLFTKHKYYYEWKTWKNSQEFCQEMHGNLVVIQSRAEQEFINNHTTEYNDKNHGYWIGLSKNWMDSWMWVDGSNLTVTFWRMEQPSYSPSCALSNPRAPPSANWVKTGCDMKNRWICESKALIAPD</sequence>
<feature type="domain" description="C-type lectin" evidence="4">
    <location>
        <begin position="153"/>
        <end position="275"/>
    </location>
</feature>
<dbReference type="InterPro" id="IPR051379">
    <property type="entry name" value="C-type_Lectin_Receptor_IMM"/>
</dbReference>
<evidence type="ECO:0000256" key="3">
    <source>
        <dbReference type="SAM" id="Phobius"/>
    </source>
</evidence>
<dbReference type="PROSITE" id="PS50041">
    <property type="entry name" value="C_TYPE_LECTIN_2"/>
    <property type="match status" value="1"/>
</dbReference>
<evidence type="ECO:0000256" key="1">
    <source>
        <dbReference type="ARBA" id="ARBA00022734"/>
    </source>
</evidence>
<proteinExistence type="predicted"/>
<dbReference type="AlphaFoldDB" id="A0A1A7XA65"/>
<keyword evidence="3" id="KW-0472">Membrane</keyword>
<dbReference type="InterPro" id="IPR016186">
    <property type="entry name" value="C-type_lectin-like/link_sf"/>
</dbReference>
<keyword evidence="3" id="KW-1133">Transmembrane helix</keyword>
<dbReference type="GO" id="GO:0030246">
    <property type="term" value="F:carbohydrate binding"/>
    <property type="evidence" value="ECO:0007669"/>
    <property type="project" value="UniProtKB-KW"/>
</dbReference>
<dbReference type="PANTHER" id="PTHR46746:SF9">
    <property type="entry name" value="CD209 ANTIGEN-LIKE PROTEIN C-LIKE"/>
    <property type="match status" value="1"/>
</dbReference>
<dbReference type="SUPFAM" id="SSF56436">
    <property type="entry name" value="C-type lectin-like"/>
    <property type="match status" value="1"/>
</dbReference>
<organism evidence="5">
    <name type="scientific">Iconisemion striatum</name>
    <dbReference type="NCBI Taxonomy" id="60296"/>
    <lineage>
        <taxon>Eukaryota</taxon>
        <taxon>Metazoa</taxon>
        <taxon>Chordata</taxon>
        <taxon>Craniata</taxon>
        <taxon>Vertebrata</taxon>
        <taxon>Euteleostomi</taxon>
        <taxon>Actinopterygii</taxon>
        <taxon>Neopterygii</taxon>
        <taxon>Teleostei</taxon>
        <taxon>Neoteleostei</taxon>
        <taxon>Acanthomorphata</taxon>
        <taxon>Ovalentaria</taxon>
        <taxon>Atherinomorphae</taxon>
        <taxon>Cyprinodontiformes</taxon>
        <taxon>Nothobranchiidae</taxon>
        <taxon>Iconisemion</taxon>
    </lineage>
</organism>
<keyword evidence="2" id="KW-1015">Disulfide bond</keyword>
<dbReference type="Pfam" id="PF00059">
    <property type="entry name" value="Lectin_C"/>
    <property type="match status" value="1"/>
</dbReference>
<evidence type="ECO:0000256" key="2">
    <source>
        <dbReference type="ARBA" id="ARBA00023157"/>
    </source>
</evidence>
<keyword evidence="1" id="KW-0430">Lectin</keyword>
<dbReference type="InterPro" id="IPR001304">
    <property type="entry name" value="C-type_lectin-like"/>
</dbReference>
<evidence type="ECO:0000259" key="4">
    <source>
        <dbReference type="PROSITE" id="PS50041"/>
    </source>
</evidence>
<keyword evidence="3" id="KW-0812">Transmembrane</keyword>
<dbReference type="Gene3D" id="3.10.100.10">
    <property type="entry name" value="Mannose-Binding Protein A, subunit A"/>
    <property type="match status" value="1"/>
</dbReference>
<accession>A0A1A7XA65</accession>
<name>A0A1A7XA65_9TELE</name>
<reference evidence="5" key="2">
    <citation type="submission" date="2016-06" db="EMBL/GenBank/DDBJ databases">
        <title>The genome of a short-lived fish provides insights into sex chromosome evolution and the genetic control of aging.</title>
        <authorList>
            <person name="Reichwald K."/>
            <person name="Felder M."/>
            <person name="Petzold A."/>
            <person name="Koch P."/>
            <person name="Groth M."/>
            <person name="Platzer M."/>
        </authorList>
    </citation>
    <scope>NUCLEOTIDE SEQUENCE</scope>
    <source>
        <tissue evidence="5">Brain</tissue>
    </source>
</reference>
<dbReference type="InterPro" id="IPR016187">
    <property type="entry name" value="CTDL_fold"/>
</dbReference>
<dbReference type="SMART" id="SM00034">
    <property type="entry name" value="CLECT"/>
    <property type="match status" value="1"/>
</dbReference>
<protein>
    <recommendedName>
        <fullName evidence="4">C-type lectin domain-containing protein</fullName>
    </recommendedName>
</protein>
<dbReference type="PANTHER" id="PTHR46746">
    <property type="entry name" value="KILLER CELL LECTIN-LIKE RECEPTOR SUBFAMILY F MEMBER 2"/>
    <property type="match status" value="1"/>
</dbReference>
<feature type="transmembrane region" description="Helical" evidence="3">
    <location>
        <begin position="56"/>
        <end position="78"/>
    </location>
</feature>
<evidence type="ECO:0000313" key="5">
    <source>
        <dbReference type="EMBL" id="SBP14986.1"/>
    </source>
</evidence>